<dbReference type="AlphaFoldDB" id="A0A1G7PVY1"/>
<dbReference type="OrthoDB" id="8420006at2"/>
<evidence type="ECO:0000313" key="3">
    <source>
        <dbReference type="Proteomes" id="UP000198863"/>
    </source>
</evidence>
<dbReference type="RefSeq" id="WP_091060144.1">
    <property type="nucleotide sequence ID" value="NZ_FNCF01000002.1"/>
</dbReference>
<proteinExistence type="predicted"/>
<dbReference type="EMBL" id="FNCF01000002">
    <property type="protein sequence ID" value="SDF90424.1"/>
    <property type="molecule type" value="Genomic_DNA"/>
</dbReference>
<dbReference type="Gene3D" id="3.10.450.50">
    <property type="match status" value="1"/>
</dbReference>
<dbReference type="Pfam" id="PF13474">
    <property type="entry name" value="SnoaL_3"/>
    <property type="match status" value="1"/>
</dbReference>
<dbReference type="SUPFAM" id="SSF54427">
    <property type="entry name" value="NTF2-like"/>
    <property type="match status" value="1"/>
</dbReference>
<accession>A0A1G7PVY1</accession>
<protein>
    <recommendedName>
        <fullName evidence="1">SnoaL-like domain-containing protein</fullName>
    </recommendedName>
</protein>
<dbReference type="Proteomes" id="UP000198863">
    <property type="component" value="Unassembled WGS sequence"/>
</dbReference>
<sequence length="126" mass="13763">MTPLEALDDLVAAFASSDEDAYFARMHPDATFVLPGSPRFGSREEYRTAWRSWVADDGFRVLACTSTDQHVQLVGETAVATHSVVTTVATHEGEATTHERETVVLVPDGDRWLVVHEHLSPSGAAQ</sequence>
<organism evidence="2 3">
    <name type="scientific">Klenkia brasiliensis</name>
    <dbReference type="NCBI Taxonomy" id="333142"/>
    <lineage>
        <taxon>Bacteria</taxon>
        <taxon>Bacillati</taxon>
        <taxon>Actinomycetota</taxon>
        <taxon>Actinomycetes</taxon>
        <taxon>Geodermatophilales</taxon>
        <taxon>Geodermatophilaceae</taxon>
        <taxon>Klenkia</taxon>
    </lineage>
</organism>
<dbReference type="InterPro" id="IPR037401">
    <property type="entry name" value="SnoaL-like"/>
</dbReference>
<evidence type="ECO:0000259" key="1">
    <source>
        <dbReference type="Pfam" id="PF13474"/>
    </source>
</evidence>
<feature type="domain" description="SnoaL-like" evidence="1">
    <location>
        <begin position="5"/>
        <end position="121"/>
    </location>
</feature>
<dbReference type="InterPro" id="IPR032710">
    <property type="entry name" value="NTF2-like_dom_sf"/>
</dbReference>
<keyword evidence="3" id="KW-1185">Reference proteome</keyword>
<evidence type="ECO:0000313" key="2">
    <source>
        <dbReference type="EMBL" id="SDF90424.1"/>
    </source>
</evidence>
<gene>
    <name evidence="2" type="ORF">SAMN05660324_1239</name>
</gene>
<reference evidence="3" key="1">
    <citation type="submission" date="2016-10" db="EMBL/GenBank/DDBJ databases">
        <authorList>
            <person name="Varghese N."/>
            <person name="Submissions S."/>
        </authorList>
    </citation>
    <scope>NUCLEOTIDE SEQUENCE [LARGE SCALE GENOMIC DNA]</scope>
    <source>
        <strain evidence="3">DSM 44526</strain>
    </source>
</reference>
<name>A0A1G7PVY1_9ACTN</name>